<comment type="similarity">
    <text evidence="1">Belongs to the 4-hydroxybenzoyl-CoA thioesterase family.</text>
</comment>
<dbReference type="SUPFAM" id="SSF54637">
    <property type="entry name" value="Thioesterase/thiol ester dehydrase-isomerase"/>
    <property type="match status" value="1"/>
</dbReference>
<dbReference type="InterPro" id="IPR050563">
    <property type="entry name" value="4-hydroxybenzoyl-CoA_TE"/>
</dbReference>
<proteinExistence type="inferred from homology"/>
<evidence type="ECO:0000256" key="2">
    <source>
        <dbReference type="ARBA" id="ARBA00022801"/>
    </source>
</evidence>
<gene>
    <name evidence="3" type="ORF">BFW38_12955</name>
</gene>
<dbReference type="CDD" id="cd00586">
    <property type="entry name" value="4HBT"/>
    <property type="match status" value="1"/>
</dbReference>
<dbReference type="Pfam" id="PF13279">
    <property type="entry name" value="4HBT_2"/>
    <property type="match status" value="1"/>
</dbReference>
<organism evidence="3 4">
    <name type="scientific">Terasakiispira papahanaumokuakeensis</name>
    <dbReference type="NCBI Taxonomy" id="197479"/>
    <lineage>
        <taxon>Bacteria</taxon>
        <taxon>Pseudomonadati</taxon>
        <taxon>Pseudomonadota</taxon>
        <taxon>Gammaproteobacteria</taxon>
        <taxon>Oceanospirillales</taxon>
        <taxon>Terasakiispira</taxon>
    </lineage>
</organism>
<sequence length="134" mass="15514">MWHYQLTPAFLDTDALGHINNTNLPRWFEAARNDVFRLFTPDLDPQQWRLILARIEVDFLGELFFGHDIEIRTYIGRLGNSSFTVIQQAWQQGELAAQGKATLVHYDFSEQQAVPLPDDIRAELTHHLLPQEEG</sequence>
<evidence type="ECO:0000256" key="1">
    <source>
        <dbReference type="ARBA" id="ARBA00005953"/>
    </source>
</evidence>
<dbReference type="Gene3D" id="3.10.129.10">
    <property type="entry name" value="Hotdog Thioesterase"/>
    <property type="match status" value="1"/>
</dbReference>
<keyword evidence="4" id="KW-1185">Reference proteome</keyword>
<name>A0A1E2VBD4_9GAMM</name>
<dbReference type="GO" id="GO:0047617">
    <property type="term" value="F:fatty acyl-CoA hydrolase activity"/>
    <property type="evidence" value="ECO:0007669"/>
    <property type="project" value="TreeGrafter"/>
</dbReference>
<evidence type="ECO:0000313" key="4">
    <source>
        <dbReference type="Proteomes" id="UP000094291"/>
    </source>
</evidence>
<comment type="caution">
    <text evidence="3">The sequence shown here is derived from an EMBL/GenBank/DDBJ whole genome shotgun (WGS) entry which is preliminary data.</text>
</comment>
<dbReference type="RefSeq" id="WP_068999289.1">
    <property type="nucleotide sequence ID" value="NZ_MDTQ01000001.1"/>
</dbReference>
<dbReference type="Proteomes" id="UP000094291">
    <property type="component" value="Unassembled WGS sequence"/>
</dbReference>
<keyword evidence="2" id="KW-0378">Hydrolase</keyword>
<protein>
    <submittedName>
        <fullName evidence="3">Thioesterase</fullName>
    </submittedName>
</protein>
<reference evidence="3 4" key="1">
    <citation type="submission" date="2016-08" db="EMBL/GenBank/DDBJ databases">
        <authorList>
            <person name="Seilhamer J.J."/>
        </authorList>
    </citation>
    <scope>NUCLEOTIDE SEQUENCE [LARGE SCALE GENOMIC DNA]</scope>
    <source>
        <strain evidence="3 4">PH27A</strain>
    </source>
</reference>
<dbReference type="PANTHER" id="PTHR31793:SF27">
    <property type="entry name" value="NOVEL THIOESTERASE SUPERFAMILY DOMAIN AND SAPOSIN A-TYPE DOMAIN CONTAINING PROTEIN (0610012H03RIK)"/>
    <property type="match status" value="1"/>
</dbReference>
<dbReference type="OrthoDB" id="9799036at2"/>
<evidence type="ECO:0000313" key="3">
    <source>
        <dbReference type="EMBL" id="ODC04307.1"/>
    </source>
</evidence>
<dbReference type="InterPro" id="IPR029069">
    <property type="entry name" value="HotDog_dom_sf"/>
</dbReference>
<dbReference type="EMBL" id="MDTQ01000001">
    <property type="protein sequence ID" value="ODC04307.1"/>
    <property type="molecule type" value="Genomic_DNA"/>
</dbReference>
<dbReference type="STRING" id="197479.BFW38_12955"/>
<dbReference type="PANTHER" id="PTHR31793">
    <property type="entry name" value="4-HYDROXYBENZOYL-COA THIOESTERASE FAMILY MEMBER"/>
    <property type="match status" value="1"/>
</dbReference>
<accession>A0A1E2VBD4</accession>
<dbReference type="AlphaFoldDB" id="A0A1E2VBD4"/>